<proteinExistence type="predicted"/>
<reference evidence="2 3" key="1">
    <citation type="submission" date="2016-11" db="EMBL/GenBank/DDBJ databases">
        <title>Genome sequences of unsequenced Mycobacteria.</title>
        <authorList>
            <person name="Greninger A.L."/>
            <person name="Fang F."/>
            <person name="Jerome K.R."/>
        </authorList>
    </citation>
    <scope>NUCLEOTIDE SEQUENCE [LARGE SCALE GENOMIC DNA]</scope>
    <source>
        <strain evidence="2 3">M11</strain>
    </source>
</reference>
<protein>
    <submittedName>
        <fullName evidence="2">Retinol dehydrogenase</fullName>
    </submittedName>
</protein>
<accession>A0A1Q4I2X1</accession>
<feature type="domain" description="DAGKc" evidence="1">
    <location>
        <begin position="5"/>
        <end position="117"/>
    </location>
</feature>
<gene>
    <name evidence="2" type="ORF">BRW65_02065</name>
</gene>
<comment type="caution">
    <text evidence="2">The sequence shown here is derived from an EMBL/GenBank/DDBJ whole genome shotgun (WGS) entry which is preliminary data.</text>
</comment>
<dbReference type="STRING" id="53378.BRW65_02065"/>
<dbReference type="Proteomes" id="UP000186438">
    <property type="component" value="Unassembled WGS sequence"/>
</dbReference>
<sequence length="328" mass="35548">MYLGIIVNPLARRNRGARGDRVAELRRIVGPWGEVHETASIEELGKTLDQLHPRVTHLVGDGGDGALHWLINEIERCEGDPERWPTFVPSNGGSVNAVARKARVGGRPDAIVRALVAAAEADRPPPEIRLDTLQLDGETADGAAFHRLCFGLAAGGVGNRFYDMYYGKPDHGRTEVARVIGRSFRDYLASKVGRSQASSYSSVLFTPTRAKVVIDGEEVPSRTHRVLHAGAIDLRIGGPFRLFPKAENPGALHFQAGEIRPSRIVVQLPAALTNGTLRAPGVRDVNGREMTIEAEGEPLSPIIDGERFVGITRLVVRAGPRIRVAQPG</sequence>
<dbReference type="RefSeq" id="WP_073870685.1">
    <property type="nucleotide sequence ID" value="NZ_MPNT01000001.1"/>
</dbReference>
<dbReference type="AlphaFoldDB" id="A0A1Q4I2X1"/>
<evidence type="ECO:0000259" key="1">
    <source>
        <dbReference type="Pfam" id="PF00781"/>
    </source>
</evidence>
<dbReference type="InterPro" id="IPR016064">
    <property type="entry name" value="NAD/diacylglycerol_kinase_sf"/>
</dbReference>
<keyword evidence="3" id="KW-1185">Reference proteome</keyword>
<dbReference type="OrthoDB" id="4746905at2"/>
<dbReference type="InterPro" id="IPR017438">
    <property type="entry name" value="ATP-NAD_kinase_N"/>
</dbReference>
<dbReference type="Pfam" id="PF00781">
    <property type="entry name" value="DAGK_cat"/>
    <property type="match status" value="1"/>
</dbReference>
<organism evidence="2 3">
    <name type="scientific">Mycobacterium paraffinicum</name>
    <dbReference type="NCBI Taxonomy" id="53378"/>
    <lineage>
        <taxon>Bacteria</taxon>
        <taxon>Bacillati</taxon>
        <taxon>Actinomycetota</taxon>
        <taxon>Actinomycetes</taxon>
        <taxon>Mycobacteriales</taxon>
        <taxon>Mycobacteriaceae</taxon>
        <taxon>Mycobacterium</taxon>
    </lineage>
</organism>
<evidence type="ECO:0000313" key="2">
    <source>
        <dbReference type="EMBL" id="OJZ76230.1"/>
    </source>
</evidence>
<dbReference type="GO" id="GO:0016301">
    <property type="term" value="F:kinase activity"/>
    <property type="evidence" value="ECO:0007669"/>
    <property type="project" value="InterPro"/>
</dbReference>
<dbReference type="SUPFAM" id="SSF111331">
    <property type="entry name" value="NAD kinase/diacylglycerol kinase-like"/>
    <property type="match status" value="1"/>
</dbReference>
<dbReference type="InterPro" id="IPR001206">
    <property type="entry name" value="Diacylglycerol_kinase_cat_dom"/>
</dbReference>
<dbReference type="EMBL" id="MPNT01000001">
    <property type="protein sequence ID" value="OJZ76230.1"/>
    <property type="molecule type" value="Genomic_DNA"/>
</dbReference>
<dbReference type="Gene3D" id="2.60.200.40">
    <property type="match status" value="1"/>
</dbReference>
<name>A0A1Q4I2X1_9MYCO</name>
<evidence type="ECO:0000313" key="3">
    <source>
        <dbReference type="Proteomes" id="UP000186438"/>
    </source>
</evidence>
<dbReference type="Gene3D" id="3.40.50.10330">
    <property type="entry name" value="Probable inorganic polyphosphate/atp-NAD kinase, domain 1"/>
    <property type="match status" value="1"/>
</dbReference>